<evidence type="ECO:0000259" key="3">
    <source>
        <dbReference type="Pfam" id="PF00144"/>
    </source>
</evidence>
<protein>
    <submittedName>
        <fullName evidence="4">CubicO group peptidase, beta-lactamase class C family</fullName>
    </submittedName>
</protein>
<dbReference type="Gene3D" id="3.40.710.10">
    <property type="entry name" value="DD-peptidase/beta-lactamase superfamily"/>
    <property type="match status" value="1"/>
</dbReference>
<reference evidence="4 5" key="1">
    <citation type="submission" date="2016-10" db="EMBL/GenBank/DDBJ databases">
        <authorList>
            <person name="de Groot N.N."/>
        </authorList>
    </citation>
    <scope>NUCLEOTIDE SEQUENCE [LARGE SCALE GENOMIC DNA]</scope>
    <source>
        <strain evidence="4 5">DSM 12271</strain>
    </source>
</reference>
<sequence length="441" mass="50690">MKVIENKLEQYMDSWSKADRFSGTVLVYEKGNILHQKGYGYANEQYKIMNTVGTKYKIGSFTKQFTAVSILKLYENGKLKLEDSIIKYIPKYKHSDCVTIHHLLSHTSGIPEHTNFQEYRISESVTFDIILDRLNKRELDFIQGDRAEYSNSNYVLLAKIVEVVSGMDIEQFYKNYIFKLAGLKNTGISRNEDIIQGLAQGYSYSGQGIINADYYDISGAYGSSFLYSSAEDILKWIKSLLSYKIIAPETLKKMLTPYGHIWYMDAWSGYGCFVNDEQANEMCANGLISGYIFNIWVDFRNDYIAILLGNNDTIAISKILKGIKSILFCENTSIEIKPIAKGTISNFDLLKNIAGKYRCKYTGGEFNISLQNKGIFVDRLWIQKYKGIKFRLKYIEENEDQIIFACEVCDGKFIFIKNSYGTIKEAIYIYDIISLPYYKIV</sequence>
<feature type="domain" description="Beta-lactamase-related" evidence="3">
    <location>
        <begin position="6"/>
        <end position="311"/>
    </location>
</feature>
<dbReference type="GO" id="GO:0016020">
    <property type="term" value="C:membrane"/>
    <property type="evidence" value="ECO:0007669"/>
    <property type="project" value="UniProtKB-SubCell"/>
</dbReference>
<dbReference type="STRING" id="84698.SAMN04488528_10515"/>
<comment type="subcellular location">
    <subcellularLocation>
        <location evidence="1">Membrane</location>
    </subcellularLocation>
</comment>
<keyword evidence="5" id="KW-1185">Reference proteome</keyword>
<proteinExistence type="predicted"/>
<dbReference type="Proteomes" id="UP000198619">
    <property type="component" value="Unassembled WGS sequence"/>
</dbReference>
<dbReference type="InterPro" id="IPR001466">
    <property type="entry name" value="Beta-lactam-related"/>
</dbReference>
<dbReference type="PANTHER" id="PTHR46825:SF11">
    <property type="entry name" value="PENICILLIN-BINDING PROTEIN 4"/>
    <property type="match status" value="1"/>
</dbReference>
<accession>A0A1I1AWR8</accession>
<name>A0A1I1AWR8_9CLOT</name>
<evidence type="ECO:0000313" key="5">
    <source>
        <dbReference type="Proteomes" id="UP000198619"/>
    </source>
</evidence>
<dbReference type="EMBL" id="FOKI01000051">
    <property type="protein sequence ID" value="SFB42539.1"/>
    <property type="molecule type" value="Genomic_DNA"/>
</dbReference>
<evidence type="ECO:0000256" key="1">
    <source>
        <dbReference type="ARBA" id="ARBA00004370"/>
    </source>
</evidence>
<evidence type="ECO:0000313" key="4">
    <source>
        <dbReference type="EMBL" id="SFB42539.1"/>
    </source>
</evidence>
<keyword evidence="2" id="KW-0472">Membrane</keyword>
<organism evidence="4 5">
    <name type="scientific">Clostridium frigidicarnis</name>
    <dbReference type="NCBI Taxonomy" id="84698"/>
    <lineage>
        <taxon>Bacteria</taxon>
        <taxon>Bacillati</taxon>
        <taxon>Bacillota</taxon>
        <taxon>Clostridia</taxon>
        <taxon>Eubacteriales</taxon>
        <taxon>Clostridiaceae</taxon>
        <taxon>Clostridium</taxon>
    </lineage>
</organism>
<dbReference type="InterPro" id="IPR012338">
    <property type="entry name" value="Beta-lactam/transpept-like"/>
</dbReference>
<dbReference type="Pfam" id="PF00144">
    <property type="entry name" value="Beta-lactamase"/>
    <property type="match status" value="1"/>
</dbReference>
<evidence type="ECO:0000256" key="2">
    <source>
        <dbReference type="ARBA" id="ARBA00023136"/>
    </source>
</evidence>
<dbReference type="OrthoDB" id="9797709at2"/>
<dbReference type="AlphaFoldDB" id="A0A1I1AWR8"/>
<dbReference type="SUPFAM" id="SSF56601">
    <property type="entry name" value="beta-lactamase/transpeptidase-like"/>
    <property type="match status" value="1"/>
</dbReference>
<gene>
    <name evidence="4" type="ORF">SAMN04488528_10515</name>
</gene>
<dbReference type="InterPro" id="IPR050491">
    <property type="entry name" value="AmpC-like"/>
</dbReference>
<dbReference type="PANTHER" id="PTHR46825">
    <property type="entry name" value="D-ALANYL-D-ALANINE-CARBOXYPEPTIDASE/ENDOPEPTIDASE AMPH"/>
    <property type="match status" value="1"/>
</dbReference>
<dbReference type="RefSeq" id="WP_090043026.1">
    <property type="nucleotide sequence ID" value="NZ_FOKI01000051.1"/>
</dbReference>